<evidence type="ECO:0000256" key="1">
    <source>
        <dbReference type="ARBA" id="ARBA00004191"/>
    </source>
</evidence>
<reference evidence="20 21" key="1">
    <citation type="submission" date="2024-11" db="EMBL/GenBank/DDBJ databases">
        <title>A near-complete genome assembly of Cinchona calisaya.</title>
        <authorList>
            <person name="Lian D.C."/>
            <person name="Zhao X.W."/>
            <person name="Wei L."/>
        </authorList>
    </citation>
    <scope>NUCLEOTIDE SEQUENCE [LARGE SCALE GENOMIC DNA]</scope>
    <source>
        <tissue evidence="20">Nenye</tissue>
    </source>
</reference>
<evidence type="ECO:0000256" key="11">
    <source>
        <dbReference type="ARBA" id="ARBA00023180"/>
    </source>
</evidence>
<keyword evidence="7" id="KW-0964">Secreted</keyword>
<dbReference type="GO" id="GO:0030599">
    <property type="term" value="F:pectinesterase activity"/>
    <property type="evidence" value="ECO:0007669"/>
    <property type="project" value="UniProtKB-UniRule"/>
</dbReference>
<dbReference type="SUPFAM" id="SSF51126">
    <property type="entry name" value="Pectin lyase-like"/>
    <property type="match status" value="1"/>
</dbReference>
<dbReference type="SMART" id="SM00856">
    <property type="entry name" value="PMEI"/>
    <property type="match status" value="1"/>
</dbReference>
<comment type="similarity">
    <text evidence="4">In the C-terminal section; belongs to the pectinesterase family.</text>
</comment>
<keyword evidence="11" id="KW-0325">Glycoprotein</keyword>
<dbReference type="FunFam" id="2.160.20.10:FF:000001">
    <property type="entry name" value="Pectinesterase"/>
    <property type="match status" value="1"/>
</dbReference>
<dbReference type="Pfam" id="PF04043">
    <property type="entry name" value="PMEI"/>
    <property type="match status" value="1"/>
</dbReference>
<dbReference type="InterPro" id="IPR011050">
    <property type="entry name" value="Pectin_lyase_fold/virulence"/>
</dbReference>
<evidence type="ECO:0000313" key="20">
    <source>
        <dbReference type="EMBL" id="KAL3505698.1"/>
    </source>
</evidence>
<dbReference type="InterPro" id="IPR006501">
    <property type="entry name" value="Pectinesterase_inhib_dom"/>
</dbReference>
<dbReference type="InterPro" id="IPR033131">
    <property type="entry name" value="Pectinesterase_Asp_AS"/>
</dbReference>
<dbReference type="GO" id="GO:0042545">
    <property type="term" value="P:cell wall modification"/>
    <property type="evidence" value="ECO:0007669"/>
    <property type="project" value="UniProtKB-UniRule"/>
</dbReference>
<evidence type="ECO:0000256" key="13">
    <source>
        <dbReference type="ARBA" id="ARBA00047928"/>
    </source>
</evidence>
<evidence type="ECO:0000256" key="15">
    <source>
        <dbReference type="PROSITE-ProRule" id="PRU10040"/>
    </source>
</evidence>
<dbReference type="InterPro" id="IPR012334">
    <property type="entry name" value="Pectin_lyas_fold"/>
</dbReference>
<evidence type="ECO:0000256" key="6">
    <source>
        <dbReference type="ARBA" id="ARBA00022512"/>
    </source>
</evidence>
<comment type="similarity">
    <text evidence="3">In the N-terminal section; belongs to the PMEI family.</text>
</comment>
<dbReference type="PANTHER" id="PTHR31707">
    <property type="entry name" value="PECTINESTERASE"/>
    <property type="match status" value="1"/>
</dbReference>
<keyword evidence="10" id="KW-1015">Disulfide bond</keyword>
<dbReference type="AlphaFoldDB" id="A0ABD2YJF7"/>
<keyword evidence="6" id="KW-0134">Cell wall</keyword>
<gene>
    <name evidence="20" type="ORF">ACH5RR_031080</name>
</gene>
<evidence type="ECO:0000256" key="14">
    <source>
        <dbReference type="ARBA" id="ARBA00057335"/>
    </source>
</evidence>
<keyword evidence="12" id="KW-0961">Cell wall biogenesis/degradation</keyword>
<evidence type="ECO:0000313" key="21">
    <source>
        <dbReference type="Proteomes" id="UP001630127"/>
    </source>
</evidence>
<accession>A0ABD2YJF7</accession>
<dbReference type="Proteomes" id="UP001630127">
    <property type="component" value="Unassembled WGS sequence"/>
</dbReference>
<comment type="caution">
    <text evidence="20">The sequence shown here is derived from an EMBL/GenBank/DDBJ whole genome shotgun (WGS) entry which is preliminary data.</text>
</comment>
<feature type="active site" evidence="15">
    <location>
        <position position="438"/>
    </location>
</feature>
<evidence type="ECO:0000256" key="16">
    <source>
        <dbReference type="RuleBase" id="RU000589"/>
    </source>
</evidence>
<dbReference type="Gene3D" id="1.20.140.40">
    <property type="entry name" value="Invertase/pectin methylesterase inhibitor family protein"/>
    <property type="match status" value="1"/>
</dbReference>
<dbReference type="InterPro" id="IPR000070">
    <property type="entry name" value="Pectinesterase_cat"/>
</dbReference>
<dbReference type="FunFam" id="1.20.140.40:FF:000001">
    <property type="entry name" value="Pectinesterase"/>
    <property type="match status" value="1"/>
</dbReference>
<keyword evidence="9 16" id="KW-0063">Aspartyl esterase</keyword>
<evidence type="ECO:0000256" key="2">
    <source>
        <dbReference type="ARBA" id="ARBA00005184"/>
    </source>
</evidence>
<keyword evidence="18" id="KW-0472">Membrane</keyword>
<evidence type="ECO:0000256" key="10">
    <source>
        <dbReference type="ARBA" id="ARBA00023157"/>
    </source>
</evidence>
<feature type="transmembrane region" description="Helical" evidence="18">
    <location>
        <begin position="12"/>
        <end position="34"/>
    </location>
</feature>
<dbReference type="InterPro" id="IPR035513">
    <property type="entry name" value="Invertase/methylesterase_inhib"/>
</dbReference>
<comment type="function">
    <text evidence="14">Acts in the modification of cell walls via demethylesterification of cell wall pectin.</text>
</comment>
<keyword evidence="18" id="KW-1133">Transmembrane helix</keyword>
<dbReference type="EMBL" id="JBJUIK010000013">
    <property type="protein sequence ID" value="KAL3505698.1"/>
    <property type="molecule type" value="Genomic_DNA"/>
</dbReference>
<dbReference type="EC" id="3.1.1.11" evidence="5 16"/>
<keyword evidence="8 16" id="KW-0378">Hydrolase</keyword>
<dbReference type="Pfam" id="PF01095">
    <property type="entry name" value="Pectinesterase"/>
    <property type="match status" value="1"/>
</dbReference>
<evidence type="ECO:0000256" key="9">
    <source>
        <dbReference type="ARBA" id="ARBA00023085"/>
    </source>
</evidence>
<evidence type="ECO:0000256" key="12">
    <source>
        <dbReference type="ARBA" id="ARBA00023316"/>
    </source>
</evidence>
<name>A0ABD2YJF7_9GENT</name>
<organism evidence="20 21">
    <name type="scientific">Cinchona calisaya</name>
    <dbReference type="NCBI Taxonomy" id="153742"/>
    <lineage>
        <taxon>Eukaryota</taxon>
        <taxon>Viridiplantae</taxon>
        <taxon>Streptophyta</taxon>
        <taxon>Embryophyta</taxon>
        <taxon>Tracheophyta</taxon>
        <taxon>Spermatophyta</taxon>
        <taxon>Magnoliopsida</taxon>
        <taxon>eudicotyledons</taxon>
        <taxon>Gunneridae</taxon>
        <taxon>Pentapetalae</taxon>
        <taxon>asterids</taxon>
        <taxon>lamiids</taxon>
        <taxon>Gentianales</taxon>
        <taxon>Rubiaceae</taxon>
        <taxon>Cinchonoideae</taxon>
        <taxon>Cinchoneae</taxon>
        <taxon>Cinchona</taxon>
    </lineage>
</organism>
<evidence type="ECO:0000256" key="4">
    <source>
        <dbReference type="ARBA" id="ARBA00007786"/>
    </source>
</evidence>
<evidence type="ECO:0000259" key="19">
    <source>
        <dbReference type="SMART" id="SM00856"/>
    </source>
</evidence>
<comment type="pathway">
    <text evidence="2 16">Glycan metabolism; pectin degradation; 2-dehydro-3-deoxy-D-gluconate from pectin: step 1/5.</text>
</comment>
<evidence type="ECO:0000256" key="8">
    <source>
        <dbReference type="ARBA" id="ARBA00022801"/>
    </source>
</evidence>
<feature type="domain" description="Pectinesterase inhibitor" evidence="19">
    <location>
        <begin position="56"/>
        <end position="207"/>
    </location>
</feature>
<proteinExistence type="inferred from homology"/>
<dbReference type="CDD" id="cd15798">
    <property type="entry name" value="PMEI-like_3"/>
    <property type="match status" value="1"/>
</dbReference>
<keyword evidence="18" id="KW-0812">Transmembrane</keyword>
<sequence length="602" mass="65827">MGYDDNSRKKKLAIIGVSSILLVAAVVGAVTYGLSGKDAEPPASAGHGRKGPDVDTSTKTVQALCQHTDYKETCVDTLSKAKNTEDPKELVKVAFQATVDNLSNVIKNSSLLKEAAKDPRTSQALETCKYVLNTSIDDFRRSFDKVETFDLSKLDEYTADLKTWLSGAITLQETCLDAFENTTGDTGDKMKQLLRTASQLSSNGLAIVTDFSQIIGTLGIPGISRRLLSRKKVRVHDDDYNPVFTGHHGQRRLLGKKVRMHDDDYYPGFVDHHGQRRLLEGNPSTLKPNAVVAKDGSGTFKTIGEAIDAVPKDNTTPFIILIKAGVYTEVVVIPRRVNNVVIMGEGPNVTKITGNKNFVDGIGTFHTATVAINGDGCILRDIGIENSAGAEKHQAVALRVSGDKSVIYNCQIDGYQDTLYSHSYRQYYRDCTISGTVDFIFGDAAAVFQNCKMVVRKPLANQACMVTAQGRNNSRSTGAIVFQNCSIVAEPDFLAANPPLKAYLGRPWKEYSRTIIMQSNIDGFIAPEGWSPWMGTFGLETLYYAEYQNGGPGANISQRVDWTGIQKITPEIAESFTPGKYFSGDSWITETGLPYNPGMFQV</sequence>
<evidence type="ECO:0000256" key="5">
    <source>
        <dbReference type="ARBA" id="ARBA00013229"/>
    </source>
</evidence>
<dbReference type="GO" id="GO:0045490">
    <property type="term" value="P:pectin catabolic process"/>
    <property type="evidence" value="ECO:0007669"/>
    <property type="project" value="UniProtKB-UniRule"/>
</dbReference>
<dbReference type="NCBIfam" id="TIGR01614">
    <property type="entry name" value="PME_inhib"/>
    <property type="match status" value="1"/>
</dbReference>
<feature type="region of interest" description="Disordered" evidence="17">
    <location>
        <begin position="37"/>
        <end position="58"/>
    </location>
</feature>
<evidence type="ECO:0000256" key="17">
    <source>
        <dbReference type="SAM" id="MobiDB-lite"/>
    </source>
</evidence>
<keyword evidence="21" id="KW-1185">Reference proteome</keyword>
<evidence type="ECO:0000256" key="18">
    <source>
        <dbReference type="SAM" id="Phobius"/>
    </source>
</evidence>
<evidence type="ECO:0000256" key="7">
    <source>
        <dbReference type="ARBA" id="ARBA00022525"/>
    </source>
</evidence>
<dbReference type="Gene3D" id="2.160.20.10">
    <property type="entry name" value="Single-stranded right-handed beta-helix, Pectin lyase-like"/>
    <property type="match status" value="1"/>
</dbReference>
<dbReference type="PROSITE" id="PS00503">
    <property type="entry name" value="PECTINESTERASE_2"/>
    <property type="match status" value="1"/>
</dbReference>
<dbReference type="SUPFAM" id="SSF101148">
    <property type="entry name" value="Plant invertase/pectin methylesterase inhibitor"/>
    <property type="match status" value="1"/>
</dbReference>
<comment type="subcellular location">
    <subcellularLocation>
        <location evidence="1">Secreted</location>
        <location evidence="1">Cell wall</location>
    </subcellularLocation>
</comment>
<comment type="catalytic activity">
    <reaction evidence="13 16">
        <text>[(1-&gt;4)-alpha-D-galacturonosyl methyl ester](n) + n H2O = [(1-&gt;4)-alpha-D-galacturonosyl](n) + n methanol + n H(+)</text>
        <dbReference type="Rhea" id="RHEA:22380"/>
        <dbReference type="Rhea" id="RHEA-COMP:14570"/>
        <dbReference type="Rhea" id="RHEA-COMP:14573"/>
        <dbReference type="ChEBI" id="CHEBI:15377"/>
        <dbReference type="ChEBI" id="CHEBI:15378"/>
        <dbReference type="ChEBI" id="CHEBI:17790"/>
        <dbReference type="ChEBI" id="CHEBI:140522"/>
        <dbReference type="ChEBI" id="CHEBI:140523"/>
        <dbReference type="EC" id="3.1.1.11"/>
    </reaction>
</comment>
<protein>
    <recommendedName>
        <fullName evidence="5 16">Pectinesterase</fullName>
        <ecNumber evidence="5 16">3.1.1.11</ecNumber>
    </recommendedName>
</protein>
<evidence type="ECO:0000256" key="3">
    <source>
        <dbReference type="ARBA" id="ARBA00006027"/>
    </source>
</evidence>